<dbReference type="AlphaFoldDB" id="A0A0A9C1B2"/>
<name>A0A0A9C1B2_ARUDO</name>
<reference evidence="1" key="1">
    <citation type="submission" date="2014-09" db="EMBL/GenBank/DDBJ databases">
        <authorList>
            <person name="Magalhaes I.L.F."/>
            <person name="Oliveira U."/>
            <person name="Santos F.R."/>
            <person name="Vidigal T.H.D.A."/>
            <person name="Brescovit A.D."/>
            <person name="Santos A.J."/>
        </authorList>
    </citation>
    <scope>NUCLEOTIDE SEQUENCE</scope>
    <source>
        <tissue evidence="1">Shoot tissue taken approximately 20 cm above the soil surface</tissue>
    </source>
</reference>
<organism evidence="1">
    <name type="scientific">Arundo donax</name>
    <name type="common">Giant reed</name>
    <name type="synonym">Donax arundinaceus</name>
    <dbReference type="NCBI Taxonomy" id="35708"/>
    <lineage>
        <taxon>Eukaryota</taxon>
        <taxon>Viridiplantae</taxon>
        <taxon>Streptophyta</taxon>
        <taxon>Embryophyta</taxon>
        <taxon>Tracheophyta</taxon>
        <taxon>Spermatophyta</taxon>
        <taxon>Magnoliopsida</taxon>
        <taxon>Liliopsida</taxon>
        <taxon>Poales</taxon>
        <taxon>Poaceae</taxon>
        <taxon>PACMAD clade</taxon>
        <taxon>Arundinoideae</taxon>
        <taxon>Arundineae</taxon>
        <taxon>Arundo</taxon>
    </lineage>
</organism>
<accession>A0A0A9C1B2</accession>
<dbReference type="EMBL" id="GBRH01228529">
    <property type="protein sequence ID" value="JAD69366.1"/>
    <property type="molecule type" value="Transcribed_RNA"/>
</dbReference>
<protein>
    <submittedName>
        <fullName evidence="1">Uncharacterized protein</fullName>
    </submittedName>
</protein>
<proteinExistence type="predicted"/>
<reference evidence="1" key="2">
    <citation type="journal article" date="2015" name="Data Brief">
        <title>Shoot transcriptome of the giant reed, Arundo donax.</title>
        <authorList>
            <person name="Barrero R.A."/>
            <person name="Guerrero F.D."/>
            <person name="Moolhuijzen P."/>
            <person name="Goolsby J.A."/>
            <person name="Tidwell J."/>
            <person name="Bellgard S.E."/>
            <person name="Bellgard M.I."/>
        </authorList>
    </citation>
    <scope>NUCLEOTIDE SEQUENCE</scope>
    <source>
        <tissue evidence="1">Shoot tissue taken approximately 20 cm above the soil surface</tissue>
    </source>
</reference>
<evidence type="ECO:0000313" key="1">
    <source>
        <dbReference type="EMBL" id="JAD69366.1"/>
    </source>
</evidence>
<sequence>MLAAGDELLFCLTHYMRCLNYPTGGVMKIYKGIVYVAISIKYGQNLWKADQH</sequence>